<feature type="domain" description="Cation efflux protein cytoplasmic" evidence="9">
    <location>
        <begin position="208"/>
        <end position="285"/>
    </location>
</feature>
<dbReference type="Proteomes" id="UP001589774">
    <property type="component" value="Unassembled WGS sequence"/>
</dbReference>
<protein>
    <submittedName>
        <fullName evidence="10">Cation diffusion facilitator family transporter</fullName>
    </submittedName>
</protein>
<dbReference type="Pfam" id="PF01545">
    <property type="entry name" value="Cation_efflux"/>
    <property type="match status" value="1"/>
</dbReference>
<dbReference type="SUPFAM" id="SSF160240">
    <property type="entry name" value="Cation efflux protein cytoplasmic domain-like"/>
    <property type="match status" value="1"/>
</dbReference>
<dbReference type="Pfam" id="PF16916">
    <property type="entry name" value="ZT_dimer"/>
    <property type="match status" value="1"/>
</dbReference>
<feature type="transmembrane region" description="Helical" evidence="7">
    <location>
        <begin position="75"/>
        <end position="101"/>
    </location>
</feature>
<keyword evidence="3" id="KW-0813">Transport</keyword>
<dbReference type="InterPro" id="IPR027470">
    <property type="entry name" value="Cation_efflux_CTD"/>
</dbReference>
<evidence type="ECO:0000256" key="5">
    <source>
        <dbReference type="ARBA" id="ARBA00022989"/>
    </source>
</evidence>
<comment type="subcellular location">
    <subcellularLocation>
        <location evidence="1">Membrane</location>
        <topology evidence="1">Multi-pass membrane protein</topology>
    </subcellularLocation>
</comment>
<dbReference type="RefSeq" id="WP_130855777.1">
    <property type="nucleotide sequence ID" value="NZ_JBHLWO010000002.1"/>
</dbReference>
<dbReference type="EMBL" id="JBHLWO010000002">
    <property type="protein sequence ID" value="MFC0319674.1"/>
    <property type="molecule type" value="Genomic_DNA"/>
</dbReference>
<evidence type="ECO:0000256" key="7">
    <source>
        <dbReference type="SAM" id="Phobius"/>
    </source>
</evidence>
<feature type="transmembrane region" description="Helical" evidence="7">
    <location>
        <begin position="113"/>
        <end position="131"/>
    </location>
</feature>
<dbReference type="Gene3D" id="1.20.1510.10">
    <property type="entry name" value="Cation efflux protein transmembrane domain"/>
    <property type="match status" value="1"/>
</dbReference>
<dbReference type="SUPFAM" id="SSF161111">
    <property type="entry name" value="Cation efflux protein transmembrane domain-like"/>
    <property type="match status" value="1"/>
</dbReference>
<keyword evidence="5 7" id="KW-1133">Transmembrane helix</keyword>
<proteinExistence type="inferred from homology"/>
<keyword evidence="6 7" id="KW-0472">Membrane</keyword>
<dbReference type="InterPro" id="IPR002524">
    <property type="entry name" value="Cation_efflux"/>
</dbReference>
<evidence type="ECO:0000259" key="8">
    <source>
        <dbReference type="Pfam" id="PF01545"/>
    </source>
</evidence>
<comment type="caution">
    <text evidence="10">The sequence shown here is derived from an EMBL/GenBank/DDBJ whole genome shotgun (WGS) entry which is preliminary data.</text>
</comment>
<evidence type="ECO:0000259" key="9">
    <source>
        <dbReference type="Pfam" id="PF16916"/>
    </source>
</evidence>
<dbReference type="Gene3D" id="3.30.70.1350">
    <property type="entry name" value="Cation efflux protein, cytoplasmic domain"/>
    <property type="match status" value="1"/>
</dbReference>
<evidence type="ECO:0000313" key="11">
    <source>
        <dbReference type="Proteomes" id="UP001589774"/>
    </source>
</evidence>
<feature type="transmembrane region" description="Helical" evidence="7">
    <location>
        <begin position="176"/>
        <end position="194"/>
    </location>
</feature>
<evidence type="ECO:0000256" key="3">
    <source>
        <dbReference type="ARBA" id="ARBA00022448"/>
    </source>
</evidence>
<evidence type="ECO:0000256" key="2">
    <source>
        <dbReference type="ARBA" id="ARBA00008114"/>
    </source>
</evidence>
<evidence type="ECO:0000256" key="6">
    <source>
        <dbReference type="ARBA" id="ARBA00023136"/>
    </source>
</evidence>
<dbReference type="PANTHER" id="PTHR43840:SF15">
    <property type="entry name" value="MITOCHONDRIAL METAL TRANSPORTER 1-RELATED"/>
    <property type="match status" value="1"/>
</dbReference>
<dbReference type="NCBIfam" id="TIGR01297">
    <property type="entry name" value="CDF"/>
    <property type="match status" value="1"/>
</dbReference>
<reference evidence="10 11" key="1">
    <citation type="submission" date="2024-09" db="EMBL/GenBank/DDBJ databases">
        <authorList>
            <person name="Sun Q."/>
            <person name="Mori K."/>
        </authorList>
    </citation>
    <scope>NUCLEOTIDE SEQUENCE [LARGE SCALE GENOMIC DNA]</scope>
    <source>
        <strain evidence="10 11">CCM 7765</strain>
    </source>
</reference>
<dbReference type="PANTHER" id="PTHR43840">
    <property type="entry name" value="MITOCHONDRIAL METAL TRANSPORTER 1-RELATED"/>
    <property type="match status" value="1"/>
</dbReference>
<name>A0ABV6HL99_9SPHI</name>
<sequence>MQEQKRIILYSLSTGIILMLFKFTAYLITHSNAILTDAVESIVNVIASGFAFYSIHLSSQPKDENHPYGHGKVEFFSVFLEGGLIFIAGLLIVGKAVYNIFFPEQISNLLEGMGMLAFTGLVNFALGTYMIKKGKSLYSLTIMADGKHLQVDSYSTLGLLVGLLLLYMTGVQQIDIVLSLGLGFYILFSGYKLLRKSVGGLMDESDFELINQVVQILEENRKDSWIDVHNLRVQRYGHELHIDCHMTLPNYFDLIKVHEEVSQVDALINKKVHIDTELFIHADPCLPACCHYCNMKNCPIRSEEKKVDIVWDAPLVMRNKKHFDV</sequence>
<keyword evidence="11" id="KW-1185">Reference proteome</keyword>
<dbReference type="InterPro" id="IPR058533">
    <property type="entry name" value="Cation_efflux_TM"/>
</dbReference>
<organism evidence="10 11">
    <name type="scientific">Olivibacter oleidegradans</name>
    <dbReference type="NCBI Taxonomy" id="760123"/>
    <lineage>
        <taxon>Bacteria</taxon>
        <taxon>Pseudomonadati</taxon>
        <taxon>Bacteroidota</taxon>
        <taxon>Sphingobacteriia</taxon>
        <taxon>Sphingobacteriales</taxon>
        <taxon>Sphingobacteriaceae</taxon>
        <taxon>Olivibacter</taxon>
    </lineage>
</organism>
<evidence type="ECO:0000256" key="4">
    <source>
        <dbReference type="ARBA" id="ARBA00022692"/>
    </source>
</evidence>
<dbReference type="InterPro" id="IPR050291">
    <property type="entry name" value="CDF_Transporter"/>
</dbReference>
<feature type="domain" description="Cation efflux protein transmembrane" evidence="8">
    <location>
        <begin position="9"/>
        <end position="202"/>
    </location>
</feature>
<dbReference type="InterPro" id="IPR036837">
    <property type="entry name" value="Cation_efflux_CTD_sf"/>
</dbReference>
<accession>A0ABV6HL99</accession>
<evidence type="ECO:0000256" key="1">
    <source>
        <dbReference type="ARBA" id="ARBA00004141"/>
    </source>
</evidence>
<gene>
    <name evidence="10" type="ORF">ACFFI0_15235</name>
</gene>
<feature type="transmembrane region" description="Helical" evidence="7">
    <location>
        <begin position="7"/>
        <end position="28"/>
    </location>
</feature>
<keyword evidence="4 7" id="KW-0812">Transmembrane</keyword>
<comment type="similarity">
    <text evidence="2">Belongs to the cation diffusion facilitator (CDF) transporter (TC 2.A.4) family.</text>
</comment>
<evidence type="ECO:0000313" key="10">
    <source>
        <dbReference type="EMBL" id="MFC0319674.1"/>
    </source>
</evidence>
<dbReference type="InterPro" id="IPR027469">
    <property type="entry name" value="Cation_efflux_TMD_sf"/>
</dbReference>